<evidence type="ECO:0000256" key="3">
    <source>
        <dbReference type="SAM" id="MobiDB-lite"/>
    </source>
</evidence>
<dbReference type="GeneID" id="41978382"/>
<comment type="caution">
    <text evidence="4">The sequence shown here is derived from an EMBL/GenBank/DDBJ whole genome shotgun (WGS) entry which is preliminary data.</text>
</comment>
<sequence length="669" mass="73853">MLARHVTHRAVKGIPVLQHHSYARFSSSSHGSELKINAARLLETLHDTCQWGAAHRYGSGATETGMARLALSDDDARVRRWFADEMESLGCGVTVDEMGNMFARRSGSSGSRAPMTAMGSHLDTQPRGGRYDGILGIMAGVEAMRTLKDAGYKTHFDVGVVNWTNEEGARFPKSMVSSGAWAGIISREAAWDLRDIFDPSITLRSELERHGMLGAVPCSLQGYPLGAHFELHIEQGPILQQEGKRIGVVRGAQGYRWLTFTLLGRDAHTGTTPLDMRQDPLLAASRMISVSNAIAKKAGALASTGILKIPQSASTNTVASETTFTLDIRHPDNAVVQQVQDECLAAFEAIAGEERVRMSWVIDTDSPSTQFDKGCIETVERVATDLVGEDGWIHMTSGAGHDSVNTSKCCPTTMIFVPCKDGLGRIATLEPLTGPSAFFVFYKITMPVTEIGILHCLGGKVTPEIRTLLEKALPKQVQWRQDNVPDSPLDTEALATWVFQQREDPSVMLLTATWESVEAHTRWIQSEVNQKLMGDLTKHIVLEGDQVLVLFHLDKEIFSGPQEPGSVPLLESPVLSLGRFFVAKEEREIFAKKFAEVEHVNRDLVRPHQARSGWRVDKEAEEGEEFVLISGFESIDRQAEFAESKDSAKYCEIQALIEESDTKHYQRII</sequence>
<dbReference type="InterPro" id="IPR011008">
    <property type="entry name" value="Dimeric_a/b-barrel"/>
</dbReference>
<reference evidence="4 5" key="1">
    <citation type="submission" date="2019-06" db="EMBL/GenBank/DDBJ databases">
        <title>Draft genome sequence of the filamentous fungus Phialemoniopsis curvata isolated from diesel fuel.</title>
        <authorList>
            <person name="Varaljay V.A."/>
            <person name="Lyon W.J."/>
            <person name="Crouch A.L."/>
            <person name="Drake C.E."/>
            <person name="Hollomon J.M."/>
            <person name="Nadeau L.J."/>
            <person name="Nunn H.S."/>
            <person name="Stevenson B.S."/>
            <person name="Bojanowski C.L."/>
            <person name="Crookes-Goodson W.J."/>
        </authorList>
    </citation>
    <scope>NUCLEOTIDE SEQUENCE [LARGE SCALE GENOMIC DNA]</scope>
    <source>
        <strain evidence="4 5">D216</strain>
    </source>
</reference>
<dbReference type="OrthoDB" id="4676at2759"/>
<dbReference type="InterPro" id="IPR002933">
    <property type="entry name" value="Peptidase_M20"/>
</dbReference>
<evidence type="ECO:0000313" key="4">
    <source>
        <dbReference type="EMBL" id="TPX07134.1"/>
    </source>
</evidence>
<dbReference type="AlphaFoldDB" id="A0A507ALT5"/>
<dbReference type="Gene3D" id="3.30.70.100">
    <property type="match status" value="2"/>
</dbReference>
<dbReference type="SUPFAM" id="SSF53187">
    <property type="entry name" value="Zn-dependent exopeptidases"/>
    <property type="match status" value="1"/>
</dbReference>
<evidence type="ECO:0000313" key="5">
    <source>
        <dbReference type="Proteomes" id="UP000319257"/>
    </source>
</evidence>
<dbReference type="PANTHER" id="PTHR32494:SF20">
    <property type="entry name" value="PEPTIDASE M20 DIMERISATION DOMAIN-CONTAINING PROTEIN"/>
    <property type="match status" value="1"/>
</dbReference>
<accession>A0A507ALT5</accession>
<evidence type="ECO:0000256" key="2">
    <source>
        <dbReference type="ARBA" id="ARBA00022801"/>
    </source>
</evidence>
<dbReference type="SUPFAM" id="SSF54909">
    <property type="entry name" value="Dimeric alpha+beta barrel"/>
    <property type="match status" value="1"/>
</dbReference>
<keyword evidence="5" id="KW-1185">Reference proteome</keyword>
<dbReference type="EMBL" id="SKBQ01000094">
    <property type="protein sequence ID" value="TPX07134.1"/>
    <property type="molecule type" value="Genomic_DNA"/>
</dbReference>
<dbReference type="CDD" id="cd03884">
    <property type="entry name" value="M20_bAS"/>
    <property type="match status" value="1"/>
</dbReference>
<dbReference type="InterPro" id="IPR036264">
    <property type="entry name" value="Bact_exopeptidase_dim_dom"/>
</dbReference>
<dbReference type="NCBIfam" id="TIGR01879">
    <property type="entry name" value="hydantase"/>
    <property type="match status" value="1"/>
</dbReference>
<feature type="region of interest" description="Disordered" evidence="3">
    <location>
        <begin position="104"/>
        <end position="123"/>
    </location>
</feature>
<evidence type="ECO:0000256" key="1">
    <source>
        <dbReference type="ARBA" id="ARBA00006247"/>
    </source>
</evidence>
<dbReference type="SUPFAM" id="SSF55031">
    <property type="entry name" value="Bacterial exopeptidase dimerisation domain"/>
    <property type="match status" value="1"/>
</dbReference>
<dbReference type="RefSeq" id="XP_030988845.1">
    <property type="nucleotide sequence ID" value="XM_031133608.1"/>
</dbReference>
<dbReference type="InParanoid" id="A0A507ALT5"/>
<keyword evidence="2" id="KW-0378">Hydrolase</keyword>
<protein>
    <submittedName>
        <fullName evidence="4">Uncharacterized protein</fullName>
    </submittedName>
</protein>
<dbReference type="GO" id="GO:0016813">
    <property type="term" value="F:hydrolase activity, acting on carbon-nitrogen (but not peptide) bonds, in linear amidines"/>
    <property type="evidence" value="ECO:0007669"/>
    <property type="project" value="InterPro"/>
</dbReference>
<gene>
    <name evidence="4" type="ORF">E0L32_010935</name>
</gene>
<dbReference type="PANTHER" id="PTHR32494">
    <property type="entry name" value="ALLANTOATE DEIMINASE-RELATED"/>
    <property type="match status" value="1"/>
</dbReference>
<dbReference type="Gene3D" id="3.30.70.360">
    <property type="match status" value="1"/>
</dbReference>
<comment type="similarity">
    <text evidence="1">Belongs to the peptidase M20A family.</text>
</comment>
<proteinExistence type="inferred from homology"/>
<dbReference type="Proteomes" id="UP000319257">
    <property type="component" value="Unassembled WGS sequence"/>
</dbReference>
<dbReference type="Gene3D" id="3.40.630.10">
    <property type="entry name" value="Zn peptidases"/>
    <property type="match status" value="1"/>
</dbReference>
<name>A0A507ALT5_9PEZI</name>
<organism evidence="4 5">
    <name type="scientific">Thyridium curvatum</name>
    <dbReference type="NCBI Taxonomy" id="1093900"/>
    <lineage>
        <taxon>Eukaryota</taxon>
        <taxon>Fungi</taxon>
        <taxon>Dikarya</taxon>
        <taxon>Ascomycota</taxon>
        <taxon>Pezizomycotina</taxon>
        <taxon>Sordariomycetes</taxon>
        <taxon>Sordariomycetidae</taxon>
        <taxon>Thyridiales</taxon>
        <taxon>Thyridiaceae</taxon>
        <taxon>Thyridium</taxon>
    </lineage>
</organism>
<dbReference type="InterPro" id="IPR010158">
    <property type="entry name" value="Amidase_Cbmase"/>
</dbReference>
<dbReference type="Pfam" id="PF01546">
    <property type="entry name" value="Peptidase_M20"/>
    <property type="match status" value="1"/>
</dbReference>